<dbReference type="Proteomes" id="UP000028582">
    <property type="component" value="Unassembled WGS sequence"/>
</dbReference>
<proteinExistence type="predicted"/>
<accession>A0A081B5P0</accession>
<dbReference type="EMBL" id="ANJA01000006">
    <property type="protein sequence ID" value="ETO86451.1"/>
    <property type="molecule type" value="Genomic_DNA"/>
</dbReference>
<feature type="transmembrane region" description="Helical" evidence="1">
    <location>
        <begin position="336"/>
        <end position="360"/>
    </location>
</feature>
<name>A0A081B5P0_PHYNI</name>
<dbReference type="InterPro" id="IPR011992">
    <property type="entry name" value="EF-hand-dom_pair"/>
</dbReference>
<keyword evidence="1" id="KW-1133">Transmembrane helix</keyword>
<sequence length="623" mass="70493">MGETSLFRVGDDVELWRVLVHLSVLVVCLLLFERMLHRLEVHAAVSTKYQQLLSKAYRELMILGLIGLGLKVIKEISSVDGSGASITAFQVADLTIFILALALILQTVCIFLILRKHNFLADRAELLPTEDLADMLPSSALSQETQELVQLRLLRHLFLNRFELPQLFPFAKYLRQAQNNQITHMTDVGAPMWALLLGVAWMLEGITMALNYGEPALARRRGLVIVLIGFSWGLLALHVVVFTFFRSCVEQLLKAVGMSAEQSTLESRLRFIAREEARAWTQEDAGNALLVMQKVQEQRELSHREQHRSSNGKYSVKSESASLIEIRWFSRKSWHFTVMMLLMLNGFYLALIVQCVFYQLEIVYADLGLLEVLAIPLPLALNTFLLQPKIFRSFVLVSSIFSMDRTTLSEVVNHFREIVELRSEFALLLCVKMQANRVSIDDLQAELKRRDPSRSGFIGVEKMREVLRVCGLHLSRFRFNSVAKLLFELKEMRIDYGQLLKLVAIAQSEDLSDSASSEQLILIHHHPLLLQSVLSDDDEEVVTTDDNTYSPPRPVLATSALLTASIPSSECVNESIAATSDVSSLSTRPQLERKRSKFQGMSSRTLCDLFHLENTEDQAVTIT</sequence>
<dbReference type="OrthoDB" id="68481at2759"/>
<dbReference type="SUPFAM" id="SSF47473">
    <property type="entry name" value="EF-hand"/>
    <property type="match status" value="1"/>
</dbReference>
<feature type="transmembrane region" description="Helical" evidence="1">
    <location>
        <begin position="182"/>
        <end position="203"/>
    </location>
</feature>
<evidence type="ECO:0000313" key="3">
    <source>
        <dbReference type="Proteomes" id="UP000028582"/>
    </source>
</evidence>
<comment type="caution">
    <text evidence="2">The sequence shown here is derived from an EMBL/GenBank/DDBJ whole genome shotgun (WGS) entry which is preliminary data.</text>
</comment>
<dbReference type="AlphaFoldDB" id="A0A081B5P0"/>
<reference evidence="2 3" key="1">
    <citation type="submission" date="2013-11" db="EMBL/GenBank/DDBJ databases">
        <title>The Genome Sequence of Phytophthora parasitica P1976.</title>
        <authorList>
            <consortium name="The Broad Institute Genomics Platform"/>
            <person name="Russ C."/>
            <person name="Tyler B."/>
            <person name="Panabieres F."/>
            <person name="Shan W."/>
            <person name="Tripathy S."/>
            <person name="Grunwald N."/>
            <person name="Machado M."/>
            <person name="Johnson C.S."/>
            <person name="Walker B."/>
            <person name="Young S."/>
            <person name="Zeng Q."/>
            <person name="Gargeya S."/>
            <person name="Fitzgerald M."/>
            <person name="Haas B."/>
            <person name="Abouelleil A."/>
            <person name="Allen A.W."/>
            <person name="Alvarado L."/>
            <person name="Arachchi H.M."/>
            <person name="Berlin A.M."/>
            <person name="Chapman S.B."/>
            <person name="Gainer-Dewar J."/>
            <person name="Goldberg J."/>
            <person name="Griggs A."/>
            <person name="Gujja S."/>
            <person name="Hansen M."/>
            <person name="Howarth C."/>
            <person name="Imamovic A."/>
            <person name="Ireland A."/>
            <person name="Larimer J."/>
            <person name="McCowan C."/>
            <person name="Murphy C."/>
            <person name="Pearson M."/>
            <person name="Poon T.W."/>
            <person name="Priest M."/>
            <person name="Roberts A."/>
            <person name="Saif S."/>
            <person name="Shea T."/>
            <person name="Sisk P."/>
            <person name="Sykes S."/>
            <person name="Wortman J."/>
            <person name="Nusbaum C."/>
            <person name="Birren B."/>
        </authorList>
    </citation>
    <scope>NUCLEOTIDE SEQUENCE [LARGE SCALE GENOMIC DNA]</scope>
    <source>
        <strain evidence="2 3">P1976</strain>
    </source>
</reference>
<evidence type="ECO:0008006" key="4">
    <source>
        <dbReference type="Google" id="ProtNLM"/>
    </source>
</evidence>
<feature type="transmembrane region" description="Helical" evidence="1">
    <location>
        <begin position="15"/>
        <end position="32"/>
    </location>
</feature>
<keyword evidence="1" id="KW-0812">Transmembrane</keyword>
<feature type="transmembrane region" description="Helical" evidence="1">
    <location>
        <begin position="223"/>
        <end position="245"/>
    </location>
</feature>
<organism evidence="2 3">
    <name type="scientific">Phytophthora nicotianae P1976</name>
    <dbReference type="NCBI Taxonomy" id="1317066"/>
    <lineage>
        <taxon>Eukaryota</taxon>
        <taxon>Sar</taxon>
        <taxon>Stramenopiles</taxon>
        <taxon>Oomycota</taxon>
        <taxon>Peronosporomycetes</taxon>
        <taxon>Peronosporales</taxon>
        <taxon>Peronosporaceae</taxon>
        <taxon>Phytophthora</taxon>
    </lineage>
</organism>
<evidence type="ECO:0000256" key="1">
    <source>
        <dbReference type="SAM" id="Phobius"/>
    </source>
</evidence>
<feature type="transmembrane region" description="Helical" evidence="1">
    <location>
        <begin position="94"/>
        <end position="114"/>
    </location>
</feature>
<gene>
    <name evidence="2" type="ORF">F444_00014</name>
</gene>
<evidence type="ECO:0000313" key="2">
    <source>
        <dbReference type="EMBL" id="ETO86451.1"/>
    </source>
</evidence>
<protein>
    <recommendedName>
        <fullName evidence="4">EF-hand domain-containing protein</fullName>
    </recommendedName>
</protein>
<feature type="transmembrane region" description="Helical" evidence="1">
    <location>
        <begin position="366"/>
        <end position="386"/>
    </location>
</feature>
<keyword evidence="1" id="KW-0472">Membrane</keyword>